<name>A0A0F8XHN7_9ZZZZ</name>
<feature type="compositionally biased region" description="Basic and acidic residues" evidence="1">
    <location>
        <begin position="60"/>
        <end position="69"/>
    </location>
</feature>
<comment type="caution">
    <text evidence="2">The sequence shown here is derived from an EMBL/GenBank/DDBJ whole genome shotgun (WGS) entry which is preliminary data.</text>
</comment>
<gene>
    <name evidence="2" type="ORF">LCGC14_2944380</name>
</gene>
<feature type="non-terminal residue" evidence="2">
    <location>
        <position position="69"/>
    </location>
</feature>
<sequence length="69" mass="7291">MPCKRCGYNGAGICPVCWPGAQGVTTHEPLAGMADDDNPQYVPTEVSPQEPMSPQCACGKPRDGRHSSC</sequence>
<dbReference type="AlphaFoldDB" id="A0A0F8XHN7"/>
<evidence type="ECO:0000256" key="1">
    <source>
        <dbReference type="SAM" id="MobiDB-lite"/>
    </source>
</evidence>
<reference evidence="2" key="1">
    <citation type="journal article" date="2015" name="Nature">
        <title>Complex archaea that bridge the gap between prokaryotes and eukaryotes.</title>
        <authorList>
            <person name="Spang A."/>
            <person name="Saw J.H."/>
            <person name="Jorgensen S.L."/>
            <person name="Zaremba-Niedzwiedzka K."/>
            <person name="Martijn J."/>
            <person name="Lind A.E."/>
            <person name="van Eijk R."/>
            <person name="Schleper C."/>
            <person name="Guy L."/>
            <person name="Ettema T.J."/>
        </authorList>
    </citation>
    <scope>NUCLEOTIDE SEQUENCE</scope>
</reference>
<accession>A0A0F8XHN7</accession>
<protein>
    <submittedName>
        <fullName evidence="2">Uncharacterized protein</fullName>
    </submittedName>
</protein>
<organism evidence="2">
    <name type="scientific">marine sediment metagenome</name>
    <dbReference type="NCBI Taxonomy" id="412755"/>
    <lineage>
        <taxon>unclassified sequences</taxon>
        <taxon>metagenomes</taxon>
        <taxon>ecological metagenomes</taxon>
    </lineage>
</organism>
<evidence type="ECO:0000313" key="2">
    <source>
        <dbReference type="EMBL" id="KKK68408.1"/>
    </source>
</evidence>
<dbReference type="EMBL" id="LAZR01059153">
    <property type="protein sequence ID" value="KKK68408.1"/>
    <property type="molecule type" value="Genomic_DNA"/>
</dbReference>
<proteinExistence type="predicted"/>
<feature type="region of interest" description="Disordered" evidence="1">
    <location>
        <begin position="44"/>
        <end position="69"/>
    </location>
</feature>